<feature type="transmembrane region" description="Helical" evidence="2">
    <location>
        <begin position="62"/>
        <end position="82"/>
    </location>
</feature>
<feature type="transmembrane region" description="Helical" evidence="2">
    <location>
        <begin position="103"/>
        <end position="123"/>
    </location>
</feature>
<proteinExistence type="predicted"/>
<keyword evidence="2" id="KW-0812">Transmembrane</keyword>
<evidence type="ECO:0000256" key="2">
    <source>
        <dbReference type="SAM" id="Phobius"/>
    </source>
</evidence>
<keyword evidence="2" id="KW-1133">Transmembrane helix</keyword>
<feature type="coiled-coil region" evidence="1">
    <location>
        <begin position="376"/>
        <end position="403"/>
    </location>
</feature>
<comment type="caution">
    <text evidence="3">The sequence shown here is derived from an EMBL/GenBank/DDBJ whole genome shotgun (WGS) entry which is preliminary data.</text>
</comment>
<gene>
    <name evidence="3" type="ORF">GCM10011332_32260</name>
</gene>
<evidence type="ECO:0000313" key="3">
    <source>
        <dbReference type="EMBL" id="GGF75805.1"/>
    </source>
</evidence>
<evidence type="ECO:0000313" key="4">
    <source>
        <dbReference type="Proteomes" id="UP000632498"/>
    </source>
</evidence>
<keyword evidence="1" id="KW-0175">Coiled coil</keyword>
<feature type="transmembrane region" description="Helical" evidence="2">
    <location>
        <begin position="353"/>
        <end position="376"/>
    </location>
</feature>
<name>A0A917C9X6_9PROT</name>
<reference evidence="3" key="1">
    <citation type="journal article" date="2014" name="Int. J. Syst. Evol. Microbiol.">
        <title>Complete genome sequence of Corynebacterium casei LMG S-19264T (=DSM 44701T), isolated from a smear-ripened cheese.</title>
        <authorList>
            <consortium name="US DOE Joint Genome Institute (JGI-PGF)"/>
            <person name="Walter F."/>
            <person name="Albersmeier A."/>
            <person name="Kalinowski J."/>
            <person name="Ruckert C."/>
        </authorList>
    </citation>
    <scope>NUCLEOTIDE SEQUENCE</scope>
    <source>
        <strain evidence="3">CGMCC 1.15254</strain>
    </source>
</reference>
<keyword evidence="4" id="KW-1185">Reference proteome</keyword>
<keyword evidence="2" id="KW-0472">Membrane</keyword>
<dbReference type="EMBL" id="BMHV01000042">
    <property type="protein sequence ID" value="GGF75805.1"/>
    <property type="molecule type" value="Genomic_DNA"/>
</dbReference>
<dbReference type="RefSeq" id="WP_188667126.1">
    <property type="nucleotide sequence ID" value="NZ_BMHV01000042.1"/>
</dbReference>
<organism evidence="3 4">
    <name type="scientific">Terasakiella brassicae</name>
    <dbReference type="NCBI Taxonomy" id="1634917"/>
    <lineage>
        <taxon>Bacteria</taxon>
        <taxon>Pseudomonadati</taxon>
        <taxon>Pseudomonadota</taxon>
        <taxon>Alphaproteobacteria</taxon>
        <taxon>Rhodospirillales</taxon>
        <taxon>Terasakiellaceae</taxon>
        <taxon>Terasakiella</taxon>
    </lineage>
</organism>
<evidence type="ECO:0000256" key="1">
    <source>
        <dbReference type="SAM" id="Coils"/>
    </source>
</evidence>
<dbReference type="Proteomes" id="UP000632498">
    <property type="component" value="Unassembled WGS sequence"/>
</dbReference>
<dbReference type="AlphaFoldDB" id="A0A917C9X6"/>
<protein>
    <submittedName>
        <fullName evidence="3">Uncharacterized protein</fullName>
    </submittedName>
</protein>
<accession>A0A917C9X6</accession>
<sequence length="450" mass="52124">MSNEELIKSEEGSGRDFQKDWNKADWYLKVVVFATVCVNILSFAITGSGLEKFNAFPGSIPLAPWFLAFFIQLGILLFYLGLDTGRHVLRWDTPGNRWWSAGKLTLVILATLVSMYSNLFAIWQNQSNIVNAQIRPLLVSSLNNLKELETSIADNYAKSLSNSIDDVYGQAQNSWCDEKCENLKAKYNDLISKYTLLSAYVKNSTPPIPFAALPTKGDPELDRKIKELREDIVNVWEEQKPDVDIQKILEAFTSECNLDADYEPLPKPNNGSLQTSDRGKVEYGIKLLLSCYRDNYARAFSKTSLYLEKLGQDENSQVEIMNQNHAKVLATYGEDFVYNHNVIFLNFIQDHKLFMLFPAMLVLALDASSLLFFFCAKRHRETIHEKRRRAEKEQEDAREYERIRREMLFEDLDNSVHQQFLRKIHSRLYKLEEDEQQERKKWHDPQSNGN</sequence>
<reference evidence="3" key="2">
    <citation type="submission" date="2020-09" db="EMBL/GenBank/DDBJ databases">
        <authorList>
            <person name="Sun Q."/>
            <person name="Zhou Y."/>
        </authorList>
    </citation>
    <scope>NUCLEOTIDE SEQUENCE</scope>
    <source>
        <strain evidence="3">CGMCC 1.15254</strain>
    </source>
</reference>
<feature type="transmembrane region" description="Helical" evidence="2">
    <location>
        <begin position="26"/>
        <end position="50"/>
    </location>
</feature>